<reference evidence="1 2" key="1">
    <citation type="journal article" date="2019" name="Environ. Microbiol.">
        <title>At the nexus of three kingdoms: the genome of the mycorrhizal fungus Gigaspora margarita provides insights into plant, endobacterial and fungal interactions.</title>
        <authorList>
            <person name="Venice F."/>
            <person name="Ghignone S."/>
            <person name="Salvioli di Fossalunga A."/>
            <person name="Amselem J."/>
            <person name="Novero M."/>
            <person name="Xianan X."/>
            <person name="Sedzielewska Toro K."/>
            <person name="Morin E."/>
            <person name="Lipzen A."/>
            <person name="Grigoriev I.V."/>
            <person name="Henrissat B."/>
            <person name="Martin F.M."/>
            <person name="Bonfante P."/>
        </authorList>
    </citation>
    <scope>NUCLEOTIDE SEQUENCE [LARGE SCALE GENOMIC DNA]</scope>
    <source>
        <strain evidence="1 2">BEG34</strain>
    </source>
</reference>
<keyword evidence="2" id="KW-1185">Reference proteome</keyword>
<proteinExistence type="predicted"/>
<dbReference type="AlphaFoldDB" id="A0A8H4AGV7"/>
<sequence>MAGTLSTMSLSPNDLILSGILDVPTLKREKSPIMKELKKAKLWKLVNEPIEFLSSPDDVEQFVIKCIENKNHNIKIPKKHASLFVRIKNLVDSILKLWKNPEYQTPQPNINESTWGHNVLKTYN</sequence>
<dbReference type="Proteomes" id="UP000439903">
    <property type="component" value="Unassembled WGS sequence"/>
</dbReference>
<gene>
    <name evidence="1" type="ORF">F8M41_021373</name>
</gene>
<dbReference type="EMBL" id="WTPW01000623">
    <property type="protein sequence ID" value="KAF0493515.1"/>
    <property type="molecule type" value="Genomic_DNA"/>
</dbReference>
<organism evidence="1 2">
    <name type="scientific">Gigaspora margarita</name>
    <dbReference type="NCBI Taxonomy" id="4874"/>
    <lineage>
        <taxon>Eukaryota</taxon>
        <taxon>Fungi</taxon>
        <taxon>Fungi incertae sedis</taxon>
        <taxon>Mucoromycota</taxon>
        <taxon>Glomeromycotina</taxon>
        <taxon>Glomeromycetes</taxon>
        <taxon>Diversisporales</taxon>
        <taxon>Gigasporaceae</taxon>
        <taxon>Gigaspora</taxon>
    </lineage>
</organism>
<evidence type="ECO:0000313" key="2">
    <source>
        <dbReference type="Proteomes" id="UP000439903"/>
    </source>
</evidence>
<protein>
    <submittedName>
        <fullName evidence="1">Uncharacterized protein</fullName>
    </submittedName>
</protein>
<comment type="caution">
    <text evidence="1">The sequence shown here is derived from an EMBL/GenBank/DDBJ whole genome shotgun (WGS) entry which is preliminary data.</text>
</comment>
<name>A0A8H4AGV7_GIGMA</name>
<accession>A0A8H4AGV7</accession>
<dbReference type="OrthoDB" id="10447903at2759"/>
<evidence type="ECO:0000313" key="1">
    <source>
        <dbReference type="EMBL" id="KAF0493515.1"/>
    </source>
</evidence>